<reference evidence="2" key="1">
    <citation type="journal article" date="2019" name="Int. J. Syst. Evol. Microbiol.">
        <title>The Global Catalogue of Microorganisms (GCM) 10K type strain sequencing project: providing services to taxonomists for standard genome sequencing and annotation.</title>
        <authorList>
            <consortium name="The Broad Institute Genomics Platform"/>
            <consortium name="The Broad Institute Genome Sequencing Center for Infectious Disease"/>
            <person name="Wu L."/>
            <person name="Ma J."/>
        </authorList>
    </citation>
    <scope>NUCLEOTIDE SEQUENCE [LARGE SCALE GENOMIC DNA]</scope>
    <source>
        <strain evidence="2">CECT 8482</strain>
    </source>
</reference>
<organism evidence="1 2">
    <name type="scientific">Paracoccus cavernae</name>
    <dbReference type="NCBI Taxonomy" id="1571207"/>
    <lineage>
        <taxon>Bacteria</taxon>
        <taxon>Pseudomonadati</taxon>
        <taxon>Pseudomonadota</taxon>
        <taxon>Alphaproteobacteria</taxon>
        <taxon>Rhodobacterales</taxon>
        <taxon>Paracoccaceae</taxon>
        <taxon>Paracoccus</taxon>
    </lineage>
</organism>
<gene>
    <name evidence="1" type="primary">mauJ</name>
    <name evidence="1" type="ORF">QWZ10_16580</name>
</gene>
<protein>
    <submittedName>
        <fullName evidence="1">Methylamine utilization protein MauJ</fullName>
    </submittedName>
</protein>
<dbReference type="EMBL" id="JAUFRC010000001">
    <property type="protein sequence ID" value="MDN3712959.1"/>
    <property type="molecule type" value="Genomic_DNA"/>
</dbReference>
<name>A0ABT8DC88_9RHOB</name>
<keyword evidence="2" id="KW-1185">Reference proteome</keyword>
<accession>A0ABT8DC88</accession>
<sequence length="309" mass="33391">MWIPYDIRASLKAESDPSVIRLSRADESVRDFLVGFFLRNPVTQAWELDLVASPSGQDLDDGAAPAGMRITFHGNDASKLSEVIYRLPATSAQDALAKAHADFQPRMMRYLAEIGRGMAIAGWRIADTGHGARWRCTPFRPSAMHLEFDTLAPVEGDLVPVIELFQRARNAPDAASRLMAGFAVLHAAYAGHAALTGSGAEGFRVTQEMLVHAGAMEFSSQFLGLALGDLIAAIRPEHARLTTPEGLLAAVSDDLAAQQRLAQIANLTDLVSHRLILAELKMRAKARSAVLPNARADGEPLYALGEQIC</sequence>
<proteinExistence type="predicted"/>
<dbReference type="InterPro" id="IPR035383">
    <property type="entry name" value="MauJ"/>
</dbReference>
<dbReference type="Pfam" id="PF17419">
    <property type="entry name" value="MauJ"/>
    <property type="match status" value="1"/>
</dbReference>
<evidence type="ECO:0000313" key="2">
    <source>
        <dbReference type="Proteomes" id="UP001243846"/>
    </source>
</evidence>
<dbReference type="Proteomes" id="UP001243846">
    <property type="component" value="Unassembled WGS sequence"/>
</dbReference>
<evidence type="ECO:0000313" key="1">
    <source>
        <dbReference type="EMBL" id="MDN3712959.1"/>
    </source>
</evidence>
<comment type="caution">
    <text evidence="1">The sequence shown here is derived from an EMBL/GenBank/DDBJ whole genome shotgun (WGS) entry which is preliminary data.</text>
</comment>
<dbReference type="RefSeq" id="WP_377687546.1">
    <property type="nucleotide sequence ID" value="NZ_JBHMDZ010000045.1"/>
</dbReference>